<gene>
    <name evidence="2" type="ORF">ACFQ5P_11740</name>
</gene>
<organism evidence="2 3">
    <name type="scientific">Paracoccus nototheniae</name>
    <dbReference type="NCBI Taxonomy" id="2489002"/>
    <lineage>
        <taxon>Bacteria</taxon>
        <taxon>Pseudomonadati</taxon>
        <taxon>Pseudomonadota</taxon>
        <taxon>Alphaproteobacteria</taxon>
        <taxon>Rhodobacterales</taxon>
        <taxon>Paracoccaceae</taxon>
        <taxon>Paracoccus</taxon>
    </lineage>
</organism>
<evidence type="ECO:0000313" key="3">
    <source>
        <dbReference type="Proteomes" id="UP001597302"/>
    </source>
</evidence>
<evidence type="ECO:0000256" key="1">
    <source>
        <dbReference type="SAM" id="Phobius"/>
    </source>
</evidence>
<dbReference type="RefSeq" id="WP_131573191.1">
    <property type="nucleotide sequence ID" value="NZ_CBCSAJ010000159.1"/>
</dbReference>
<feature type="transmembrane region" description="Helical" evidence="1">
    <location>
        <begin position="76"/>
        <end position="97"/>
    </location>
</feature>
<comment type="caution">
    <text evidence="2">The sequence shown here is derived from an EMBL/GenBank/DDBJ whole genome shotgun (WGS) entry which is preliminary data.</text>
</comment>
<keyword evidence="1" id="KW-0472">Membrane</keyword>
<feature type="transmembrane region" description="Helical" evidence="1">
    <location>
        <begin position="47"/>
        <end position="64"/>
    </location>
</feature>
<dbReference type="Proteomes" id="UP001597302">
    <property type="component" value="Unassembled WGS sequence"/>
</dbReference>
<protein>
    <submittedName>
        <fullName evidence="2">Uncharacterized protein</fullName>
    </submittedName>
</protein>
<evidence type="ECO:0000313" key="2">
    <source>
        <dbReference type="EMBL" id="MFD1481968.1"/>
    </source>
</evidence>
<proteinExistence type="predicted"/>
<reference evidence="3" key="1">
    <citation type="journal article" date="2019" name="Int. J. Syst. Evol. Microbiol.">
        <title>The Global Catalogue of Microorganisms (GCM) 10K type strain sequencing project: providing services to taxonomists for standard genome sequencing and annotation.</title>
        <authorList>
            <consortium name="The Broad Institute Genomics Platform"/>
            <consortium name="The Broad Institute Genome Sequencing Center for Infectious Disease"/>
            <person name="Wu L."/>
            <person name="Ma J."/>
        </authorList>
    </citation>
    <scope>NUCLEOTIDE SEQUENCE [LARGE SCALE GENOMIC DNA]</scope>
    <source>
        <strain evidence="3">CCM 8875</strain>
    </source>
</reference>
<dbReference type="EMBL" id="JBHTOQ010000022">
    <property type="protein sequence ID" value="MFD1481968.1"/>
    <property type="molecule type" value="Genomic_DNA"/>
</dbReference>
<name>A0ABW4DY81_9RHOB</name>
<keyword evidence="3" id="KW-1185">Reference proteome</keyword>
<keyword evidence="1" id="KW-0812">Transmembrane</keyword>
<sequence>MIWMARVLAGPVLWAVLFSAVYALHGAGCHLGWTDRAVGFTDLHHLAMWGVWIAGLALHAVLIATMPTGGGRARWIIVAGTWIGLVSSLFTLAPVLVLSTCF</sequence>
<keyword evidence="1" id="KW-1133">Transmembrane helix</keyword>
<accession>A0ABW4DY81</accession>